<dbReference type="AlphaFoldDB" id="A5C0E9"/>
<sequence>MAMAMKLFEAEKNIFDVKFEGFHGVKWTSVTERFRGAVFLVAFEGDEIAWLRKQLKRASELECSLGFIQKYRGEKQGHIFWRFVSTVEEVGQSDQVNTEEPMGDGSCKVKRSYVRVVEEEGPRRRALIPVEKWASTMICESQIEFKIGSLSERLLPES</sequence>
<gene>
    <name evidence="1" type="ORF">VITISV_008229</name>
</gene>
<dbReference type="EMBL" id="AM477643">
    <property type="protein sequence ID" value="CAN83786.1"/>
    <property type="molecule type" value="Genomic_DNA"/>
</dbReference>
<evidence type="ECO:0000313" key="1">
    <source>
        <dbReference type="EMBL" id="CAN83786.1"/>
    </source>
</evidence>
<name>A5C0E9_VITVI</name>
<reference evidence="1" key="1">
    <citation type="journal article" date="2007" name="PLoS ONE">
        <title>The first genome sequence of an elite grapevine cultivar (Pinot noir Vitis vinifera L.): coping with a highly heterozygous genome.</title>
        <authorList>
            <person name="Velasco R."/>
            <person name="Zharkikh A."/>
            <person name="Troggio M."/>
            <person name="Cartwright D.A."/>
            <person name="Cestaro A."/>
            <person name="Pruss D."/>
            <person name="Pindo M."/>
            <person name="FitzGerald L.M."/>
            <person name="Vezzulli S."/>
            <person name="Reid J."/>
            <person name="Malacarne G."/>
            <person name="Iliev D."/>
            <person name="Coppola G."/>
            <person name="Wardell B."/>
            <person name="Micheletti D."/>
            <person name="Macalma T."/>
            <person name="Facci M."/>
            <person name="Mitchell J.T."/>
            <person name="Perazzolli M."/>
            <person name="Eldredge G."/>
            <person name="Gatto P."/>
            <person name="Oyzerski R."/>
            <person name="Moretto M."/>
            <person name="Gutin N."/>
            <person name="Stefanini M."/>
            <person name="Chen Y."/>
            <person name="Segala C."/>
            <person name="Davenport C."/>
            <person name="Dematte L."/>
            <person name="Mraz A."/>
            <person name="Battilana J."/>
            <person name="Stormo K."/>
            <person name="Costa F."/>
            <person name="Tao Q."/>
            <person name="Si-Ammour A."/>
            <person name="Harkins T."/>
            <person name="Lackey A."/>
            <person name="Perbost C."/>
            <person name="Taillon B."/>
            <person name="Stella A."/>
            <person name="Solovyev V."/>
            <person name="Fawcett J.A."/>
            <person name="Sterck L."/>
            <person name="Vandepoele K."/>
            <person name="Grando S.M."/>
            <person name="Toppo S."/>
            <person name="Moser C."/>
            <person name="Lanchbury J."/>
            <person name="Bogden R."/>
            <person name="Skolnick M."/>
            <person name="Sgaramella V."/>
            <person name="Bhatnagar S.K."/>
            <person name="Fontana P."/>
            <person name="Gutin A."/>
            <person name="Van de Peer Y."/>
            <person name="Salamini F."/>
            <person name="Viola R."/>
        </authorList>
    </citation>
    <scope>NUCLEOTIDE SEQUENCE</scope>
</reference>
<accession>A5C0E9</accession>
<protein>
    <submittedName>
        <fullName evidence="1">Uncharacterized protein</fullName>
    </submittedName>
</protein>
<organism evidence="1">
    <name type="scientific">Vitis vinifera</name>
    <name type="common">Grape</name>
    <dbReference type="NCBI Taxonomy" id="29760"/>
    <lineage>
        <taxon>Eukaryota</taxon>
        <taxon>Viridiplantae</taxon>
        <taxon>Streptophyta</taxon>
        <taxon>Embryophyta</taxon>
        <taxon>Tracheophyta</taxon>
        <taxon>Spermatophyta</taxon>
        <taxon>Magnoliopsida</taxon>
        <taxon>eudicotyledons</taxon>
        <taxon>Gunneridae</taxon>
        <taxon>Pentapetalae</taxon>
        <taxon>rosids</taxon>
        <taxon>Vitales</taxon>
        <taxon>Vitaceae</taxon>
        <taxon>Viteae</taxon>
        <taxon>Vitis</taxon>
    </lineage>
</organism>
<proteinExistence type="predicted"/>